<dbReference type="KEGG" id="azq:G3580_11040"/>
<name>A0A6C1B7A9_9RHOO</name>
<dbReference type="Pfam" id="PF00877">
    <property type="entry name" value="NLPC_P60"/>
    <property type="match status" value="1"/>
</dbReference>
<dbReference type="AlphaFoldDB" id="A0A6C1B7A9"/>
<evidence type="ECO:0000313" key="8">
    <source>
        <dbReference type="Proteomes" id="UP000501991"/>
    </source>
</evidence>
<feature type="domain" description="NlpC/P60" evidence="6">
    <location>
        <begin position="29"/>
        <end position="153"/>
    </location>
</feature>
<keyword evidence="4" id="KW-0788">Thiol protease</keyword>
<evidence type="ECO:0000256" key="4">
    <source>
        <dbReference type="ARBA" id="ARBA00022807"/>
    </source>
</evidence>
<feature type="region of interest" description="Disordered" evidence="5">
    <location>
        <begin position="1"/>
        <end position="34"/>
    </location>
</feature>
<comment type="similarity">
    <text evidence="1">Belongs to the peptidase C40 family.</text>
</comment>
<evidence type="ECO:0000259" key="6">
    <source>
        <dbReference type="PROSITE" id="PS51935"/>
    </source>
</evidence>
<evidence type="ECO:0000313" key="7">
    <source>
        <dbReference type="EMBL" id="QID18124.1"/>
    </source>
</evidence>
<evidence type="ECO:0000256" key="3">
    <source>
        <dbReference type="ARBA" id="ARBA00022801"/>
    </source>
</evidence>
<dbReference type="GO" id="GO:0008234">
    <property type="term" value="F:cysteine-type peptidase activity"/>
    <property type="evidence" value="ECO:0007669"/>
    <property type="project" value="UniProtKB-KW"/>
</dbReference>
<dbReference type="EMBL" id="CP048836">
    <property type="protein sequence ID" value="QID18124.1"/>
    <property type="molecule type" value="Genomic_DNA"/>
</dbReference>
<evidence type="ECO:0000256" key="5">
    <source>
        <dbReference type="SAM" id="MobiDB-lite"/>
    </source>
</evidence>
<keyword evidence="2" id="KW-0645">Protease</keyword>
<dbReference type="PANTHER" id="PTHR47053">
    <property type="entry name" value="MUREIN DD-ENDOPEPTIDASE MEPH-RELATED"/>
    <property type="match status" value="1"/>
</dbReference>
<dbReference type="InterPro" id="IPR038765">
    <property type="entry name" value="Papain-like_cys_pep_sf"/>
</dbReference>
<gene>
    <name evidence="7" type="ORF">G3580_11040</name>
</gene>
<accession>A0A6C1B7A9</accession>
<dbReference type="SUPFAM" id="SSF54001">
    <property type="entry name" value="Cysteine proteinases"/>
    <property type="match status" value="1"/>
</dbReference>
<dbReference type="Proteomes" id="UP000501991">
    <property type="component" value="Chromosome"/>
</dbReference>
<evidence type="ECO:0000256" key="2">
    <source>
        <dbReference type="ARBA" id="ARBA00022670"/>
    </source>
</evidence>
<proteinExistence type="inferred from homology"/>
<organism evidence="7 8">
    <name type="scientific">Nitrogeniibacter mangrovi</name>
    <dbReference type="NCBI Taxonomy" id="2016596"/>
    <lineage>
        <taxon>Bacteria</taxon>
        <taxon>Pseudomonadati</taxon>
        <taxon>Pseudomonadota</taxon>
        <taxon>Betaproteobacteria</taxon>
        <taxon>Rhodocyclales</taxon>
        <taxon>Zoogloeaceae</taxon>
        <taxon>Nitrogeniibacter</taxon>
    </lineage>
</organism>
<protein>
    <submittedName>
        <fullName evidence="7">C40 family peptidase</fullName>
    </submittedName>
</protein>
<sequence>MPVLARAQSAPPADVPVAELDPNTHPSRRPPGDEVVMRSLSFLDTPYRYGGTSRATGLDCSALVQKVFAEAVGMQLPRTARAQAGAGKHVSRKALRPGDLVFFNTRHRAYSHVGIYLGNDRFVHAPSKGSVVRIEHLSVRYWSRRFNGARRLINPPTQLSAVSDQ</sequence>
<dbReference type="GO" id="GO:0006508">
    <property type="term" value="P:proteolysis"/>
    <property type="evidence" value="ECO:0007669"/>
    <property type="project" value="UniProtKB-KW"/>
</dbReference>
<dbReference type="InterPro" id="IPR051202">
    <property type="entry name" value="Peptidase_C40"/>
</dbReference>
<keyword evidence="8" id="KW-1185">Reference proteome</keyword>
<reference evidence="7 8" key="1">
    <citation type="submission" date="2020-02" db="EMBL/GenBank/DDBJ databases">
        <title>Nitrogenibacter mangrovi gen. nov., sp. nov. isolated from mangrove sediment, a denitrifying betaproteobacterium.</title>
        <authorList>
            <person name="Liao H."/>
            <person name="Tian Y."/>
        </authorList>
    </citation>
    <scope>NUCLEOTIDE SEQUENCE [LARGE SCALE GENOMIC DNA]</scope>
    <source>
        <strain evidence="7 8">M9-3-2</strain>
    </source>
</reference>
<dbReference type="Gene3D" id="3.90.1720.10">
    <property type="entry name" value="endopeptidase domain like (from Nostoc punctiforme)"/>
    <property type="match status" value="1"/>
</dbReference>
<keyword evidence="3" id="KW-0378">Hydrolase</keyword>
<dbReference type="RefSeq" id="WP_173765477.1">
    <property type="nucleotide sequence ID" value="NZ_CP048836.1"/>
</dbReference>
<dbReference type="PANTHER" id="PTHR47053:SF1">
    <property type="entry name" value="MUREIN DD-ENDOPEPTIDASE MEPH-RELATED"/>
    <property type="match status" value="1"/>
</dbReference>
<dbReference type="PROSITE" id="PS51935">
    <property type="entry name" value="NLPC_P60"/>
    <property type="match status" value="1"/>
</dbReference>
<dbReference type="InterPro" id="IPR000064">
    <property type="entry name" value="NLP_P60_dom"/>
</dbReference>
<evidence type="ECO:0000256" key="1">
    <source>
        <dbReference type="ARBA" id="ARBA00007074"/>
    </source>
</evidence>